<name>A0A0C2WHR3_SERVB</name>
<dbReference type="InterPro" id="IPR027417">
    <property type="entry name" value="P-loop_NTPase"/>
</dbReference>
<feature type="domain" description="NACHT" evidence="2">
    <location>
        <begin position="28"/>
        <end position="180"/>
    </location>
</feature>
<dbReference type="InterPro" id="IPR007111">
    <property type="entry name" value="NACHT_NTPase"/>
</dbReference>
<feature type="non-terminal residue" evidence="3">
    <location>
        <position position="1"/>
    </location>
</feature>
<reference evidence="3 4" key="1">
    <citation type="submission" date="2014-04" db="EMBL/GenBank/DDBJ databases">
        <authorList>
            <consortium name="DOE Joint Genome Institute"/>
            <person name="Kuo A."/>
            <person name="Zuccaro A."/>
            <person name="Kohler A."/>
            <person name="Nagy L.G."/>
            <person name="Floudas D."/>
            <person name="Copeland A."/>
            <person name="Barry K.W."/>
            <person name="Cichocki N."/>
            <person name="Veneault-Fourrey C."/>
            <person name="LaButti K."/>
            <person name="Lindquist E.A."/>
            <person name="Lipzen A."/>
            <person name="Lundell T."/>
            <person name="Morin E."/>
            <person name="Murat C."/>
            <person name="Sun H."/>
            <person name="Tunlid A."/>
            <person name="Henrissat B."/>
            <person name="Grigoriev I.V."/>
            <person name="Hibbett D.S."/>
            <person name="Martin F."/>
            <person name="Nordberg H.P."/>
            <person name="Cantor M.N."/>
            <person name="Hua S.X."/>
        </authorList>
    </citation>
    <scope>NUCLEOTIDE SEQUENCE [LARGE SCALE GENOMIC DNA]</scope>
    <source>
        <strain evidence="3 4">MAFF 305830</strain>
    </source>
</reference>
<evidence type="ECO:0000259" key="2">
    <source>
        <dbReference type="PROSITE" id="PS50837"/>
    </source>
</evidence>
<accession>A0A0C2WHR3</accession>
<dbReference type="AlphaFoldDB" id="A0A0C2WHR3"/>
<dbReference type="PROSITE" id="PS50837">
    <property type="entry name" value="NACHT"/>
    <property type="match status" value="1"/>
</dbReference>
<dbReference type="InterPro" id="IPR056884">
    <property type="entry name" value="NPHP3-like_N"/>
</dbReference>
<proteinExistence type="predicted"/>
<organism evidence="3 4">
    <name type="scientific">Serendipita vermifera MAFF 305830</name>
    <dbReference type="NCBI Taxonomy" id="933852"/>
    <lineage>
        <taxon>Eukaryota</taxon>
        <taxon>Fungi</taxon>
        <taxon>Dikarya</taxon>
        <taxon>Basidiomycota</taxon>
        <taxon>Agaricomycotina</taxon>
        <taxon>Agaricomycetes</taxon>
        <taxon>Sebacinales</taxon>
        <taxon>Serendipitaceae</taxon>
        <taxon>Serendipita</taxon>
    </lineage>
</organism>
<dbReference type="Pfam" id="PF24883">
    <property type="entry name" value="NPHP3_N"/>
    <property type="match status" value="1"/>
</dbReference>
<dbReference type="PANTHER" id="PTHR10039:SF14">
    <property type="entry name" value="NACHT DOMAIN-CONTAINING PROTEIN"/>
    <property type="match status" value="1"/>
</dbReference>
<evidence type="ECO:0000313" key="3">
    <source>
        <dbReference type="EMBL" id="KIM25928.1"/>
    </source>
</evidence>
<evidence type="ECO:0000313" key="4">
    <source>
        <dbReference type="Proteomes" id="UP000054097"/>
    </source>
</evidence>
<dbReference type="SUPFAM" id="SSF52540">
    <property type="entry name" value="P-loop containing nucleoside triphosphate hydrolases"/>
    <property type="match status" value="1"/>
</dbReference>
<dbReference type="Gene3D" id="3.40.50.300">
    <property type="entry name" value="P-loop containing nucleotide triphosphate hydrolases"/>
    <property type="match status" value="1"/>
</dbReference>
<dbReference type="Proteomes" id="UP000054097">
    <property type="component" value="Unassembled WGS sequence"/>
</dbReference>
<gene>
    <name evidence="3" type="ORF">M408DRAFT_39969</name>
</gene>
<feature type="non-terminal residue" evidence="3">
    <location>
        <position position="180"/>
    </location>
</feature>
<protein>
    <recommendedName>
        <fullName evidence="2">NACHT domain-containing protein</fullName>
    </recommendedName>
</protein>
<dbReference type="EMBL" id="KN824310">
    <property type="protein sequence ID" value="KIM25928.1"/>
    <property type="molecule type" value="Genomic_DNA"/>
</dbReference>
<evidence type="ECO:0000256" key="1">
    <source>
        <dbReference type="ARBA" id="ARBA00022737"/>
    </source>
</evidence>
<keyword evidence="4" id="KW-1185">Reference proteome</keyword>
<reference evidence="4" key="2">
    <citation type="submission" date="2015-01" db="EMBL/GenBank/DDBJ databases">
        <title>Evolutionary Origins and Diversification of the Mycorrhizal Mutualists.</title>
        <authorList>
            <consortium name="DOE Joint Genome Institute"/>
            <consortium name="Mycorrhizal Genomics Consortium"/>
            <person name="Kohler A."/>
            <person name="Kuo A."/>
            <person name="Nagy L.G."/>
            <person name="Floudas D."/>
            <person name="Copeland A."/>
            <person name="Barry K.W."/>
            <person name="Cichocki N."/>
            <person name="Veneault-Fourrey C."/>
            <person name="LaButti K."/>
            <person name="Lindquist E.A."/>
            <person name="Lipzen A."/>
            <person name="Lundell T."/>
            <person name="Morin E."/>
            <person name="Murat C."/>
            <person name="Riley R."/>
            <person name="Ohm R."/>
            <person name="Sun H."/>
            <person name="Tunlid A."/>
            <person name="Henrissat B."/>
            <person name="Grigoriev I.V."/>
            <person name="Hibbett D.S."/>
            <person name="Martin F."/>
        </authorList>
    </citation>
    <scope>NUCLEOTIDE SEQUENCE [LARGE SCALE GENOMIC DNA]</scope>
    <source>
        <strain evidence="4">MAFF 305830</strain>
    </source>
</reference>
<dbReference type="HOGENOM" id="CLU_000288_6_8_1"/>
<dbReference type="PANTHER" id="PTHR10039">
    <property type="entry name" value="AMELOGENIN"/>
    <property type="match status" value="1"/>
</dbReference>
<dbReference type="OrthoDB" id="3027122at2759"/>
<keyword evidence="1" id="KW-0677">Repeat</keyword>
<dbReference type="STRING" id="933852.A0A0C2WHR3"/>
<sequence length="180" mass="20268">HQTCTQDTRTELLHDIRTWANDTTSTKQVLWIADRAGTGKSTVAKQIVTEWDKSAKPVVPFFFSINAADTMTNAKFCSTLAVKLAEFADFGSFRSTLAEFLRHKLTIETLSFEEQFNQLVFGPLKAINRPVLVVIDALDECDERGRSELLSALLNKFNKTPMTKVMITSRPLVDINDILQ</sequence>